<reference evidence="1" key="1">
    <citation type="submission" date="2018-10" db="EMBL/GenBank/DDBJ databases">
        <authorList>
            <person name="Gruber-Vodicka H."/>
            <person name="Jaeckle O."/>
        </authorList>
    </citation>
    <scope>NUCLEOTIDE SEQUENCE</scope>
</reference>
<organism evidence="1">
    <name type="scientific">invertebrate metagenome</name>
    <dbReference type="NCBI Taxonomy" id="1711999"/>
    <lineage>
        <taxon>unclassified sequences</taxon>
        <taxon>metagenomes</taxon>
        <taxon>organismal metagenomes</taxon>
    </lineage>
</organism>
<dbReference type="AlphaFoldDB" id="A0A484H4W4"/>
<proteinExistence type="predicted"/>
<accession>A0A484H4W4</accession>
<dbReference type="EMBL" id="LR026963">
    <property type="protein sequence ID" value="VBB68869.1"/>
    <property type="molecule type" value="Genomic_DNA"/>
</dbReference>
<keyword evidence="1" id="KW-0131">Cell cycle</keyword>
<dbReference type="GO" id="GO:0051301">
    <property type="term" value="P:cell division"/>
    <property type="evidence" value="ECO:0007669"/>
    <property type="project" value="UniProtKB-KW"/>
</dbReference>
<keyword evidence="1" id="KW-0132">Cell division</keyword>
<name>A0A484H4W4_9ZZZZ</name>
<protein>
    <submittedName>
        <fullName evidence="1">Cell division protein FtsA</fullName>
    </submittedName>
</protein>
<sequence>METSSTRAASTEQIARKRIDLVNISCGKLRSSNYVSGRQISDEDVHRVYACHRERTCDLIYCIAIGYSLDGTNRGMFGSPLGVNLHTVMSLFLMVYNLHLVGERCYLDVKAILTLCFCYCLLS</sequence>
<gene>
    <name evidence="1" type="ORF">RIEGSTA812A_PEG_342</name>
</gene>
<evidence type="ECO:0000313" key="1">
    <source>
        <dbReference type="EMBL" id="VBB68869.1"/>
    </source>
</evidence>